<feature type="region of interest" description="Disordered" evidence="1">
    <location>
        <begin position="15"/>
        <end position="37"/>
    </location>
</feature>
<sequence length="137" mass="14988">MPASAMNWLEGAQHPTGGVAAASTPATPPQRGENKVSGISSAHLNNKVGPVMRQGELAVAVAEAAEVDNPGKKILVEDKVAYLRIQADDEMIIHRQTIEEMLGRPFNMNELEVELSSFAGRIDTHVDHVRFYYTKHL</sequence>
<dbReference type="Pfam" id="PF02406">
    <property type="entry name" value="MmoB_DmpM"/>
    <property type="match status" value="1"/>
</dbReference>
<keyword evidence="3" id="KW-1185">Reference proteome</keyword>
<evidence type="ECO:0000313" key="3">
    <source>
        <dbReference type="Proteomes" id="UP000813068"/>
    </source>
</evidence>
<name>A0ABS6MVE4_9GAMM</name>
<accession>A0ABS6MVE4</accession>
<protein>
    <submittedName>
        <fullName evidence="2">MmoB/DmpM family protein</fullName>
    </submittedName>
</protein>
<evidence type="ECO:0000256" key="1">
    <source>
        <dbReference type="SAM" id="MobiDB-lite"/>
    </source>
</evidence>
<dbReference type="Proteomes" id="UP000813068">
    <property type="component" value="Unassembled WGS sequence"/>
</dbReference>
<dbReference type="EMBL" id="JAHRGL010000019">
    <property type="protein sequence ID" value="MBV2132778.1"/>
    <property type="molecule type" value="Genomic_DNA"/>
</dbReference>
<dbReference type="RefSeq" id="WP_217681248.1">
    <property type="nucleotide sequence ID" value="NZ_JAHRGL010000019.1"/>
</dbReference>
<reference evidence="2 3" key="1">
    <citation type="submission" date="2021-06" db="EMBL/GenBank/DDBJ databases">
        <title>Differences between aerobic and microaerobic xylene degrading microbial communities.</title>
        <authorList>
            <person name="Banerjee S."/>
            <person name="Tancsics A."/>
        </authorList>
    </citation>
    <scope>NUCLEOTIDE SEQUENCE [LARGE SCALE GENOMIC DNA]</scope>
    <source>
        <strain evidence="2 3">MAP12</strain>
    </source>
</reference>
<proteinExistence type="predicted"/>
<gene>
    <name evidence="2" type="ORF">KRX52_08190</name>
</gene>
<organism evidence="2 3">
    <name type="scientific">Geopseudomonas aromaticivorans</name>
    <dbReference type="NCBI Taxonomy" id="2849492"/>
    <lineage>
        <taxon>Bacteria</taxon>
        <taxon>Pseudomonadati</taxon>
        <taxon>Pseudomonadota</taxon>
        <taxon>Gammaproteobacteria</taxon>
        <taxon>Pseudomonadales</taxon>
        <taxon>Pseudomonadaceae</taxon>
        <taxon>Geopseudomonas</taxon>
    </lineage>
</organism>
<dbReference type="InterPro" id="IPR003454">
    <property type="entry name" value="MOase_MmoB_DmpM"/>
</dbReference>
<evidence type="ECO:0000313" key="2">
    <source>
        <dbReference type="EMBL" id="MBV2132778.1"/>
    </source>
</evidence>
<comment type="caution">
    <text evidence="2">The sequence shown here is derived from an EMBL/GenBank/DDBJ whole genome shotgun (WGS) entry which is preliminary data.</text>
</comment>